<dbReference type="Gene3D" id="3.40.50.620">
    <property type="entry name" value="HUPs"/>
    <property type="match status" value="1"/>
</dbReference>
<dbReference type="GO" id="GO:0008033">
    <property type="term" value="P:tRNA processing"/>
    <property type="evidence" value="ECO:0007669"/>
    <property type="project" value="UniProtKB-KW"/>
</dbReference>
<evidence type="ECO:0000256" key="3">
    <source>
        <dbReference type="ARBA" id="ARBA00022694"/>
    </source>
</evidence>
<dbReference type="NCBIfam" id="TIGR02432">
    <property type="entry name" value="lysidine_TilS_N"/>
    <property type="match status" value="1"/>
</dbReference>
<keyword evidence="4" id="KW-0547">Nucleotide-binding</keyword>
<dbReference type="CDD" id="cd01992">
    <property type="entry name" value="TilS_N"/>
    <property type="match status" value="1"/>
</dbReference>
<keyword evidence="10" id="KW-1185">Reference proteome</keyword>
<evidence type="ECO:0000256" key="1">
    <source>
        <dbReference type="ARBA" id="ARBA00013267"/>
    </source>
</evidence>
<evidence type="ECO:0000256" key="6">
    <source>
        <dbReference type="ARBA" id="ARBA00048539"/>
    </source>
</evidence>
<keyword evidence="3" id="KW-0819">tRNA processing</keyword>
<dbReference type="EMBL" id="CASHTH010003112">
    <property type="protein sequence ID" value="CAI8040504.1"/>
    <property type="molecule type" value="Genomic_DNA"/>
</dbReference>
<dbReference type="Pfam" id="PF01171">
    <property type="entry name" value="ATP_bind_3"/>
    <property type="match status" value="1"/>
</dbReference>
<evidence type="ECO:0000256" key="4">
    <source>
        <dbReference type="ARBA" id="ARBA00022741"/>
    </source>
</evidence>
<dbReference type="InterPro" id="IPR014729">
    <property type="entry name" value="Rossmann-like_a/b/a_fold"/>
</dbReference>
<keyword evidence="5" id="KW-0067">ATP-binding</keyword>
<dbReference type="EC" id="6.3.4.19" evidence="1"/>
<dbReference type="SUPFAM" id="SSF82829">
    <property type="entry name" value="MesJ substrate recognition domain-like"/>
    <property type="match status" value="1"/>
</dbReference>
<evidence type="ECO:0000259" key="8">
    <source>
        <dbReference type="Pfam" id="PF01171"/>
    </source>
</evidence>
<evidence type="ECO:0000313" key="10">
    <source>
        <dbReference type="Proteomes" id="UP001174909"/>
    </source>
</evidence>
<evidence type="ECO:0000256" key="2">
    <source>
        <dbReference type="ARBA" id="ARBA00022598"/>
    </source>
</evidence>
<dbReference type="PANTHER" id="PTHR43033">
    <property type="entry name" value="TRNA(ILE)-LYSIDINE SYNTHASE-RELATED"/>
    <property type="match status" value="1"/>
</dbReference>
<dbReference type="InterPro" id="IPR011063">
    <property type="entry name" value="TilS/TtcA_N"/>
</dbReference>
<comment type="catalytic activity">
    <reaction evidence="6">
        <text>cytidine(34) in tRNA(Ile2) + L-lysine + ATP = lysidine(34) in tRNA(Ile2) + AMP + diphosphate + H(+)</text>
        <dbReference type="Rhea" id="RHEA:43744"/>
        <dbReference type="Rhea" id="RHEA-COMP:10625"/>
        <dbReference type="Rhea" id="RHEA-COMP:10670"/>
        <dbReference type="ChEBI" id="CHEBI:15378"/>
        <dbReference type="ChEBI" id="CHEBI:30616"/>
        <dbReference type="ChEBI" id="CHEBI:32551"/>
        <dbReference type="ChEBI" id="CHEBI:33019"/>
        <dbReference type="ChEBI" id="CHEBI:82748"/>
        <dbReference type="ChEBI" id="CHEBI:83665"/>
        <dbReference type="ChEBI" id="CHEBI:456215"/>
        <dbReference type="EC" id="6.3.4.19"/>
    </reaction>
</comment>
<feature type="compositionally biased region" description="Basic and acidic residues" evidence="7">
    <location>
        <begin position="85"/>
        <end position="95"/>
    </location>
</feature>
<dbReference type="InterPro" id="IPR012795">
    <property type="entry name" value="tRNA_Ile_lys_synt_N"/>
</dbReference>
<comment type="caution">
    <text evidence="9">The sequence shown here is derived from an EMBL/GenBank/DDBJ whole genome shotgun (WGS) entry which is preliminary data.</text>
</comment>
<feature type="compositionally biased region" description="Polar residues" evidence="7">
    <location>
        <begin position="13"/>
        <end position="22"/>
    </location>
</feature>
<dbReference type="Gene3D" id="1.20.59.20">
    <property type="match status" value="1"/>
</dbReference>
<dbReference type="AlphaFoldDB" id="A0AA35T3D8"/>
<feature type="region of interest" description="Disordered" evidence="7">
    <location>
        <begin position="1"/>
        <end position="25"/>
    </location>
</feature>
<gene>
    <name evidence="9" type="ORF">GBAR_LOCUS22564</name>
</gene>
<feature type="domain" description="tRNA(Ile)-lysidine/2-thiocytidine synthase N-terminal" evidence="8">
    <location>
        <begin position="93"/>
        <end position="207"/>
    </location>
</feature>
<dbReference type="HAMAP" id="MF_01161">
    <property type="entry name" value="tRNA_Ile_lys_synt"/>
    <property type="match status" value="1"/>
</dbReference>
<dbReference type="InterPro" id="IPR012094">
    <property type="entry name" value="tRNA_Ile_lys_synt"/>
</dbReference>
<sequence>MRSRPLWIGFRTTPGTGPSSSGFPEVWTQRHSSICSGRRAASAVEPAGRSLLSHTSTTCCGRIQRNRPSSREPWRPRSGWTSSGARRDVGARAKREGRSVEEAGRLERLDFFAEIARERDAGAVLLGHTLTDQAETVLLQLVRGAGTLGLGAMAPIRGDKRGIAIVRPLLSVSRTILVQVVEEEGWPFYADPSNELDEFARNRIRHQVLPLLKDSVNPQVEAALGRTASLLRDDEEWLSEITSRRFTDVADVVRRGRSAEVRFGVAELAAAHPALARRLVREGLRIARGNLRRCIGAFDNVSITLQQHSSTTLPRSVLRLVRARRG</sequence>
<dbReference type="PANTHER" id="PTHR43033:SF1">
    <property type="entry name" value="TRNA(ILE)-LYSIDINE SYNTHASE-RELATED"/>
    <property type="match status" value="1"/>
</dbReference>
<dbReference type="SUPFAM" id="SSF52402">
    <property type="entry name" value="Adenine nucleotide alpha hydrolases-like"/>
    <property type="match status" value="1"/>
</dbReference>
<dbReference type="GO" id="GO:0032267">
    <property type="term" value="F:tRNA(Ile)-lysidine synthase activity"/>
    <property type="evidence" value="ECO:0007669"/>
    <property type="project" value="UniProtKB-EC"/>
</dbReference>
<protein>
    <recommendedName>
        <fullName evidence="1">tRNA(Ile)-lysidine synthetase</fullName>
        <ecNumber evidence="1">6.3.4.19</ecNumber>
    </recommendedName>
</protein>
<evidence type="ECO:0000256" key="7">
    <source>
        <dbReference type="SAM" id="MobiDB-lite"/>
    </source>
</evidence>
<evidence type="ECO:0000313" key="9">
    <source>
        <dbReference type="EMBL" id="CAI8040504.1"/>
    </source>
</evidence>
<accession>A0AA35T3D8</accession>
<dbReference type="GO" id="GO:0005524">
    <property type="term" value="F:ATP binding"/>
    <property type="evidence" value="ECO:0007669"/>
    <property type="project" value="UniProtKB-KW"/>
</dbReference>
<proteinExistence type="inferred from homology"/>
<feature type="region of interest" description="Disordered" evidence="7">
    <location>
        <begin position="61"/>
        <end position="95"/>
    </location>
</feature>
<reference evidence="9" key="1">
    <citation type="submission" date="2023-03" db="EMBL/GenBank/DDBJ databases">
        <authorList>
            <person name="Steffen K."/>
            <person name="Cardenas P."/>
        </authorList>
    </citation>
    <scope>NUCLEOTIDE SEQUENCE</scope>
</reference>
<name>A0AA35T3D8_GEOBA</name>
<keyword evidence="2" id="KW-0436">Ligase</keyword>
<dbReference type="Proteomes" id="UP001174909">
    <property type="component" value="Unassembled WGS sequence"/>
</dbReference>
<organism evidence="9 10">
    <name type="scientific">Geodia barretti</name>
    <name type="common">Barrett's horny sponge</name>
    <dbReference type="NCBI Taxonomy" id="519541"/>
    <lineage>
        <taxon>Eukaryota</taxon>
        <taxon>Metazoa</taxon>
        <taxon>Porifera</taxon>
        <taxon>Demospongiae</taxon>
        <taxon>Heteroscleromorpha</taxon>
        <taxon>Tetractinellida</taxon>
        <taxon>Astrophorina</taxon>
        <taxon>Geodiidae</taxon>
        <taxon>Geodia</taxon>
    </lineage>
</organism>
<evidence type="ECO:0000256" key="5">
    <source>
        <dbReference type="ARBA" id="ARBA00022840"/>
    </source>
</evidence>